<protein>
    <submittedName>
        <fullName evidence="2">Uncharacterized protein LOC142172006</fullName>
    </submittedName>
</protein>
<organism evidence="1 2">
    <name type="scientific">Nicotiana tabacum</name>
    <name type="common">Common tobacco</name>
    <dbReference type="NCBI Taxonomy" id="4097"/>
    <lineage>
        <taxon>Eukaryota</taxon>
        <taxon>Viridiplantae</taxon>
        <taxon>Streptophyta</taxon>
        <taxon>Embryophyta</taxon>
        <taxon>Tracheophyta</taxon>
        <taxon>Spermatophyta</taxon>
        <taxon>Magnoliopsida</taxon>
        <taxon>eudicotyledons</taxon>
        <taxon>Gunneridae</taxon>
        <taxon>Pentapetalae</taxon>
        <taxon>asterids</taxon>
        <taxon>lamiids</taxon>
        <taxon>Solanales</taxon>
        <taxon>Solanaceae</taxon>
        <taxon>Nicotianoideae</taxon>
        <taxon>Nicotianeae</taxon>
        <taxon>Nicotiana</taxon>
    </lineage>
</organism>
<keyword evidence="1" id="KW-1185">Reference proteome</keyword>
<sequence>MSWLAWNVRGLNKRYKQKEIATYHKENKVKLVGLVETRVKDHNACKISRKIAPGWEFETNYASAVNGRVWILWDSVVYHIKSIQQEAQLLHYNVVSRNQAIDCDMTVVYGYNTIEKRKELCQQLAGISQKESKPWIIWGDFNSLLCPQDRLYGTPVTSIEIKDIVECVQNLMLNELPWKGDYYTWTN</sequence>
<dbReference type="RefSeq" id="XP_075091856.1">
    <property type="nucleotide sequence ID" value="XM_075235755.1"/>
</dbReference>
<reference evidence="1" key="1">
    <citation type="journal article" date="2014" name="Nat. Commun.">
        <title>The tobacco genome sequence and its comparison with those of tomato and potato.</title>
        <authorList>
            <person name="Sierro N."/>
            <person name="Battey J.N."/>
            <person name="Ouadi S."/>
            <person name="Bakaher N."/>
            <person name="Bovet L."/>
            <person name="Willig A."/>
            <person name="Goepfert S."/>
            <person name="Peitsch M.C."/>
            <person name="Ivanov N.V."/>
        </authorList>
    </citation>
    <scope>NUCLEOTIDE SEQUENCE [LARGE SCALE GENOMIC DNA]</scope>
</reference>
<accession>A0AC58T3P7</accession>
<evidence type="ECO:0000313" key="1">
    <source>
        <dbReference type="Proteomes" id="UP000790787"/>
    </source>
</evidence>
<evidence type="ECO:0000313" key="2">
    <source>
        <dbReference type="RefSeq" id="XP_075091856.1"/>
    </source>
</evidence>
<name>A0AC58T3P7_TOBAC</name>
<gene>
    <name evidence="2" type="primary">LOC142172006</name>
</gene>
<dbReference type="Proteomes" id="UP000790787">
    <property type="component" value="Chromosome 17"/>
</dbReference>
<proteinExistence type="predicted"/>
<reference evidence="2" key="2">
    <citation type="submission" date="2025-08" db="UniProtKB">
        <authorList>
            <consortium name="RefSeq"/>
        </authorList>
    </citation>
    <scope>IDENTIFICATION</scope>
    <source>
        <tissue evidence="2">Leaf</tissue>
    </source>
</reference>